<reference evidence="1 2" key="1">
    <citation type="submission" date="2016-07" db="EMBL/GenBank/DDBJ databases">
        <title>Genomic analysis of zinc-resistant bacterium Mucilaginibacter pedocola TBZ30.</title>
        <authorList>
            <person name="Huang J."/>
            <person name="Tang J."/>
        </authorList>
    </citation>
    <scope>NUCLEOTIDE SEQUENCE [LARGE SCALE GENOMIC DNA]</scope>
    <source>
        <strain evidence="1 2">TBZ30</strain>
    </source>
</reference>
<comment type="caution">
    <text evidence="1">The sequence shown here is derived from an EMBL/GenBank/DDBJ whole genome shotgun (WGS) entry which is preliminary data.</text>
</comment>
<evidence type="ECO:0000313" key="2">
    <source>
        <dbReference type="Proteomes" id="UP000189739"/>
    </source>
</evidence>
<dbReference type="Proteomes" id="UP000189739">
    <property type="component" value="Unassembled WGS sequence"/>
</dbReference>
<dbReference type="RefSeq" id="WP_078350602.1">
    <property type="nucleotide sequence ID" value="NZ_MBTF01000036.1"/>
</dbReference>
<accession>A0A1S9P8L6</accession>
<gene>
    <name evidence="1" type="ORF">BC343_14445</name>
</gene>
<dbReference type="AlphaFoldDB" id="A0A1S9P8L6"/>
<organism evidence="1 2">
    <name type="scientific">Mucilaginibacter pedocola</name>
    <dbReference type="NCBI Taxonomy" id="1792845"/>
    <lineage>
        <taxon>Bacteria</taxon>
        <taxon>Pseudomonadati</taxon>
        <taxon>Bacteroidota</taxon>
        <taxon>Sphingobacteriia</taxon>
        <taxon>Sphingobacteriales</taxon>
        <taxon>Sphingobacteriaceae</taxon>
        <taxon>Mucilaginibacter</taxon>
    </lineage>
</organism>
<evidence type="ECO:0000313" key="1">
    <source>
        <dbReference type="EMBL" id="OOQ57310.1"/>
    </source>
</evidence>
<name>A0A1S9P8L6_9SPHI</name>
<sequence length="81" mass="8920">MALPEYIEYTPPLPELTPYITIFASARMTVTEGSDSVDIFPVGYSVLSFALDDLLQDFLDKDKTLPHLTLPAKPPSFTSLG</sequence>
<protein>
    <submittedName>
        <fullName evidence="1">Uncharacterized protein</fullName>
    </submittedName>
</protein>
<dbReference type="EMBL" id="MBTF01000036">
    <property type="protein sequence ID" value="OOQ57310.1"/>
    <property type="molecule type" value="Genomic_DNA"/>
</dbReference>
<dbReference type="STRING" id="1792845.BC343_14445"/>
<proteinExistence type="predicted"/>
<keyword evidence="2" id="KW-1185">Reference proteome</keyword>